<proteinExistence type="predicted"/>
<gene>
    <name evidence="3" type="ORF">NP493_873g01065</name>
</gene>
<evidence type="ECO:0000259" key="2">
    <source>
        <dbReference type="PROSITE" id="PS50017"/>
    </source>
</evidence>
<dbReference type="PANTHER" id="PTHR13265:SF0">
    <property type="entry name" value="HPR1"/>
    <property type="match status" value="1"/>
</dbReference>
<dbReference type="GO" id="GO:0007165">
    <property type="term" value="P:signal transduction"/>
    <property type="evidence" value="ECO:0007669"/>
    <property type="project" value="InterPro"/>
</dbReference>
<dbReference type="AlphaFoldDB" id="A0AAD9KKW7"/>
<keyword evidence="4" id="KW-1185">Reference proteome</keyword>
<evidence type="ECO:0000313" key="3">
    <source>
        <dbReference type="EMBL" id="KAK2173448.1"/>
    </source>
</evidence>
<evidence type="ECO:0000313" key="4">
    <source>
        <dbReference type="Proteomes" id="UP001209878"/>
    </source>
</evidence>
<dbReference type="InterPro" id="IPR000488">
    <property type="entry name" value="Death_dom"/>
</dbReference>
<reference evidence="3" key="1">
    <citation type="journal article" date="2023" name="Mol. Biol. Evol.">
        <title>Third-Generation Sequencing Reveals the Adaptive Role of the Epigenome in Three Deep-Sea Polychaetes.</title>
        <authorList>
            <person name="Perez M."/>
            <person name="Aroh O."/>
            <person name="Sun Y."/>
            <person name="Lan Y."/>
            <person name="Juniper S.K."/>
            <person name="Young C.R."/>
            <person name="Angers B."/>
            <person name="Qian P.Y."/>
        </authorList>
    </citation>
    <scope>NUCLEOTIDE SEQUENCE</scope>
    <source>
        <strain evidence="3">R07B-5</strain>
    </source>
</reference>
<sequence>MFSSNQVLAEEQAGWVKKTNDRVYAILRETPPDGATFATTTEHILSREENWSVWKNDGCASYVREKAPAPSKTQTGRQVPQRAIWNVQAKKRSLGEDLKASGGKLIKMGNSELTRLWNLCPDNMEACRSSNRNFLPSMEEFFEEAIEQADPEAMIEDAYKLVNKKGYAWKALRLLALRSAYFFAQQPAIGGQQKPLAQYLEQMISKLAKDMPAHMEEGKGEGVMEGSEDQTPDGLEKDEAGSKEGEEGEDVAVVTDSQLMAIAERLGSKWRQLATELSYAEDNMAQFENPDSDTTSALSMLSHWKANDPGRTSVSDLSVALKEIGQAAIAAFVFGDTDENA</sequence>
<dbReference type="GO" id="GO:0000445">
    <property type="term" value="C:THO complex part of transcription export complex"/>
    <property type="evidence" value="ECO:0007669"/>
    <property type="project" value="TreeGrafter"/>
</dbReference>
<dbReference type="InterPro" id="IPR011029">
    <property type="entry name" value="DEATH-like_dom_sf"/>
</dbReference>
<feature type="region of interest" description="Disordered" evidence="1">
    <location>
        <begin position="217"/>
        <end position="250"/>
    </location>
</feature>
<dbReference type="PROSITE" id="PS50017">
    <property type="entry name" value="DEATH_DOMAIN"/>
    <property type="match status" value="1"/>
</dbReference>
<accession>A0AAD9KKW7</accession>
<dbReference type="InterPro" id="IPR021861">
    <property type="entry name" value="THO_THOC1"/>
</dbReference>
<dbReference type="CDD" id="cd01670">
    <property type="entry name" value="Death"/>
    <property type="match status" value="1"/>
</dbReference>
<dbReference type="EMBL" id="JAODUO010000874">
    <property type="protein sequence ID" value="KAK2173448.1"/>
    <property type="molecule type" value="Genomic_DNA"/>
</dbReference>
<dbReference type="SUPFAM" id="SSF47986">
    <property type="entry name" value="DEATH domain"/>
    <property type="match status" value="1"/>
</dbReference>
<dbReference type="Pfam" id="PF11957">
    <property type="entry name" value="efThoc1"/>
    <property type="match status" value="1"/>
</dbReference>
<dbReference type="Proteomes" id="UP001209878">
    <property type="component" value="Unassembled WGS sequence"/>
</dbReference>
<evidence type="ECO:0000256" key="1">
    <source>
        <dbReference type="SAM" id="MobiDB-lite"/>
    </source>
</evidence>
<comment type="caution">
    <text evidence="3">The sequence shown here is derived from an EMBL/GenBank/DDBJ whole genome shotgun (WGS) entry which is preliminary data.</text>
</comment>
<dbReference type="Pfam" id="PF00531">
    <property type="entry name" value="Death"/>
    <property type="match status" value="1"/>
</dbReference>
<protein>
    <recommendedName>
        <fullName evidence="2">Death domain-containing protein</fullName>
    </recommendedName>
</protein>
<dbReference type="SMART" id="SM00005">
    <property type="entry name" value="DEATH"/>
    <property type="match status" value="1"/>
</dbReference>
<name>A0AAD9KKW7_RIDPI</name>
<dbReference type="PANTHER" id="PTHR13265">
    <property type="entry name" value="THO COMPLEX SUBUNIT 1"/>
    <property type="match status" value="1"/>
</dbReference>
<feature type="domain" description="Death" evidence="2">
    <location>
        <begin position="255"/>
        <end position="337"/>
    </location>
</feature>
<organism evidence="3 4">
    <name type="scientific">Ridgeia piscesae</name>
    <name type="common">Tubeworm</name>
    <dbReference type="NCBI Taxonomy" id="27915"/>
    <lineage>
        <taxon>Eukaryota</taxon>
        <taxon>Metazoa</taxon>
        <taxon>Spiralia</taxon>
        <taxon>Lophotrochozoa</taxon>
        <taxon>Annelida</taxon>
        <taxon>Polychaeta</taxon>
        <taxon>Sedentaria</taxon>
        <taxon>Canalipalpata</taxon>
        <taxon>Sabellida</taxon>
        <taxon>Siboglinidae</taxon>
        <taxon>Ridgeia</taxon>
    </lineage>
</organism>
<feature type="compositionally biased region" description="Basic and acidic residues" evidence="1">
    <location>
        <begin position="234"/>
        <end position="245"/>
    </location>
</feature>
<dbReference type="GO" id="GO:0006406">
    <property type="term" value="P:mRNA export from nucleus"/>
    <property type="evidence" value="ECO:0007669"/>
    <property type="project" value="TreeGrafter"/>
</dbReference>
<dbReference type="Gene3D" id="1.10.533.10">
    <property type="entry name" value="Death Domain, Fas"/>
    <property type="match status" value="1"/>
</dbReference>